<evidence type="ECO:0000313" key="12">
    <source>
        <dbReference type="Proteomes" id="UP000254020"/>
    </source>
</evidence>
<dbReference type="PANTHER" id="PTHR37323">
    <property type="entry name" value="GCN5-RELATED N-ACETYLTRANSFERASE"/>
    <property type="match status" value="1"/>
</dbReference>
<dbReference type="EC" id="2.3.2.30" evidence="7"/>
<evidence type="ECO:0000256" key="1">
    <source>
        <dbReference type="ARBA" id="ARBA00005189"/>
    </source>
</evidence>
<name>A0A378A8B5_KLEPN</name>
<dbReference type="AlphaFoldDB" id="A0A378A8B5"/>
<organism evidence="11 12">
    <name type="scientific">Klebsiella pneumoniae subsp. pneumoniae</name>
    <dbReference type="NCBI Taxonomy" id="72407"/>
    <lineage>
        <taxon>Bacteria</taxon>
        <taxon>Pseudomonadati</taxon>
        <taxon>Pseudomonadota</taxon>
        <taxon>Gammaproteobacteria</taxon>
        <taxon>Enterobacterales</taxon>
        <taxon>Enterobacteriaceae</taxon>
        <taxon>Klebsiella/Raoultella group</taxon>
        <taxon>Klebsiella</taxon>
        <taxon>Klebsiella pneumoniae complex</taxon>
    </lineage>
</organism>
<dbReference type="SUPFAM" id="SSF55729">
    <property type="entry name" value="Acyl-CoA N-acyltransferases (Nat)"/>
    <property type="match status" value="1"/>
</dbReference>
<sequence length="358" mass="40879">MQQMFRRRNSSLPVRIGQQIPWSSWFDAQSSARELTGRCYQHLEQLRKGLPGRFKTESAIARPEDRALLKRELHKAECLGRTADGKAIYLWQRNGQEDAPLLRELGRLREIAFRAVGEGSGKRRDIDGYDDDYLHLILWDEEDLEIVGAYRFMPTAIQLAKRGLEGIYSYSLFHYDGRMDDVLQHGIELGRSFIQPRYWGRRGLDYLWSGIGAYLARYPHYRYLFGPVSISGGLPPAARDLLVAFYRMWFPATHPLAESRRPYPASLPDVLAQFGGEDYNDDLARLKSLLGNLGCAIPPLYKQYSEVCEPGGVQFIDFGSDPDFNNCVDGLVLVDLTYLKANRYQRYIAAHLGAQKSA</sequence>
<comment type="catalytic activity">
    <reaction evidence="10">
        <text>a (3R)-hydroxyacyl-[ACP] + L-ornithine = a lyso-ornithine lipid + holo-[ACP] + H(+)</text>
        <dbReference type="Rhea" id="RHEA:20633"/>
        <dbReference type="Rhea" id="RHEA-COMP:9685"/>
        <dbReference type="Rhea" id="RHEA-COMP:9945"/>
        <dbReference type="ChEBI" id="CHEBI:15378"/>
        <dbReference type="ChEBI" id="CHEBI:46911"/>
        <dbReference type="ChEBI" id="CHEBI:64479"/>
        <dbReference type="ChEBI" id="CHEBI:78827"/>
        <dbReference type="ChEBI" id="CHEBI:138482"/>
        <dbReference type="EC" id="2.3.2.30"/>
    </reaction>
    <physiologicalReaction direction="left-to-right" evidence="10">
        <dbReference type="Rhea" id="RHEA:20634"/>
    </physiologicalReaction>
</comment>
<evidence type="ECO:0000256" key="9">
    <source>
        <dbReference type="ARBA" id="ARBA00045724"/>
    </source>
</evidence>
<protein>
    <recommendedName>
        <fullName evidence="8">L-ornithine N(alpha)-acyltransferase</fullName>
        <ecNumber evidence="7">2.3.2.30</ecNumber>
    </recommendedName>
</protein>
<dbReference type="GO" id="GO:0006629">
    <property type="term" value="P:lipid metabolic process"/>
    <property type="evidence" value="ECO:0007669"/>
    <property type="project" value="UniProtKB-KW"/>
</dbReference>
<accession>A0A378A8B5</accession>
<evidence type="ECO:0000256" key="7">
    <source>
        <dbReference type="ARBA" id="ARBA00039058"/>
    </source>
</evidence>
<dbReference type="PANTHER" id="PTHR37323:SF1">
    <property type="entry name" value="L-ORNITHINE N(ALPHA)-ACYLTRANSFERASE"/>
    <property type="match status" value="1"/>
</dbReference>
<evidence type="ECO:0000256" key="4">
    <source>
        <dbReference type="ARBA" id="ARBA00023098"/>
    </source>
</evidence>
<evidence type="ECO:0000256" key="8">
    <source>
        <dbReference type="ARBA" id="ARBA00039866"/>
    </source>
</evidence>
<evidence type="ECO:0000256" key="2">
    <source>
        <dbReference type="ARBA" id="ARBA00022516"/>
    </source>
</evidence>
<evidence type="ECO:0000256" key="5">
    <source>
        <dbReference type="ARBA" id="ARBA00023315"/>
    </source>
</evidence>
<dbReference type="InterPro" id="IPR016181">
    <property type="entry name" value="Acyl_CoA_acyltransferase"/>
</dbReference>
<keyword evidence="2" id="KW-0444">Lipid biosynthesis</keyword>
<dbReference type="InterPro" id="IPR052351">
    <property type="entry name" value="Ornithine_N-alpha-AT"/>
</dbReference>
<keyword evidence="5" id="KW-0012">Acyltransferase</keyword>
<dbReference type="Gene3D" id="3.40.630.30">
    <property type="match status" value="1"/>
</dbReference>
<gene>
    <name evidence="11" type="ORF">NCTC9504_05177</name>
</gene>
<dbReference type="GO" id="GO:0043810">
    <property type="term" value="F:ornithine-acyl [acyl carrier protein] N-acyltransferase activity"/>
    <property type="evidence" value="ECO:0007669"/>
    <property type="project" value="UniProtKB-EC"/>
</dbReference>
<proteinExistence type="inferred from homology"/>
<comment type="pathway">
    <text evidence="1">Lipid metabolism.</text>
</comment>
<keyword evidence="3" id="KW-0808">Transferase</keyword>
<evidence type="ECO:0000256" key="10">
    <source>
        <dbReference type="ARBA" id="ARBA00047785"/>
    </source>
</evidence>
<reference evidence="11 12" key="1">
    <citation type="submission" date="2018-06" db="EMBL/GenBank/DDBJ databases">
        <authorList>
            <consortium name="Pathogen Informatics"/>
            <person name="Doyle S."/>
        </authorList>
    </citation>
    <scope>NUCLEOTIDE SEQUENCE [LARGE SCALE GENOMIC DNA]</scope>
    <source>
        <strain evidence="11 12">NCTC9504</strain>
    </source>
</reference>
<comment type="function">
    <text evidence="9">Catalyzes the first step in the biosynthesis of ornithine lipids, which are phosphorus-free membrane lipids. Catalyzes the 3-hydroxyacyl-acyl carrier protein-dependent acylation of ornithine to form lyso-ornithine lipid (LOL).</text>
</comment>
<dbReference type="Pfam" id="PF13444">
    <property type="entry name" value="Acetyltransf_5"/>
    <property type="match status" value="1"/>
</dbReference>
<evidence type="ECO:0000313" key="11">
    <source>
        <dbReference type="EMBL" id="STV02475.1"/>
    </source>
</evidence>
<dbReference type="EMBL" id="UGMA01000005">
    <property type="protein sequence ID" value="STV02475.1"/>
    <property type="molecule type" value="Genomic_DNA"/>
</dbReference>
<evidence type="ECO:0000256" key="6">
    <source>
        <dbReference type="ARBA" id="ARBA00038095"/>
    </source>
</evidence>
<comment type="similarity">
    <text evidence="6">Belongs to the acetyltransferase family. OlsB subfamily.</text>
</comment>
<dbReference type="Proteomes" id="UP000254020">
    <property type="component" value="Unassembled WGS sequence"/>
</dbReference>
<keyword evidence="4" id="KW-0443">Lipid metabolism</keyword>
<evidence type="ECO:0000256" key="3">
    <source>
        <dbReference type="ARBA" id="ARBA00022679"/>
    </source>
</evidence>